<dbReference type="InterPro" id="IPR052337">
    <property type="entry name" value="SAT4-like"/>
</dbReference>
<evidence type="ECO:0000313" key="10">
    <source>
        <dbReference type="Proteomes" id="UP001220324"/>
    </source>
</evidence>
<protein>
    <submittedName>
        <fullName evidence="9">P-type ATPase</fullName>
    </submittedName>
</protein>
<feature type="domain" description="Rhodopsin" evidence="8">
    <location>
        <begin position="27"/>
        <end position="270"/>
    </location>
</feature>
<sequence length="376" mass="41924">MPLVGRSLSMFTLSIVMMCLAVIAVSLRCFVRWYLVRAFGWDDTLMVGALAIFIALSVGCINGAMDGVGHQIVDFGENIALYEAALRWWWLSQMLYIWASAVTKISIAVALLRLTVRKQHMIILYGLIGLTIANALYFFFILLLDCHPISYFWHRANPTAKGSCLSATILLNISYLYSALTIVVDFSLGILPIFLVWNLQMNRRTKFAVGGILSLGAIASVAVVIRLPFLHYYTDQDFLYSTYQIAIWSILETSFGIIAGSLVTLRPLFRWFLDGSIYGKKQRYDRSGSVRYPLASLKGDGSGAKLSNDPRYWRPDIDDTKVVTSVSSPREPGFPPSNSSEEHLYPGTSGARTQYHVSVHETITVEEVTHATSSTS</sequence>
<keyword evidence="2 7" id="KW-0812">Transmembrane</keyword>
<keyword evidence="4 7" id="KW-0472">Membrane</keyword>
<gene>
    <name evidence="9" type="ORF">N7494_011282</name>
</gene>
<dbReference type="PANTHER" id="PTHR33048:SF140">
    <property type="entry name" value="ATPASE, PUTATIVE (EUROFUNG)-RELATED"/>
    <property type="match status" value="1"/>
</dbReference>
<accession>A0AAD6GA08</accession>
<comment type="caution">
    <text evidence="9">The sequence shown here is derived from an EMBL/GenBank/DDBJ whole genome shotgun (WGS) entry which is preliminary data.</text>
</comment>
<evidence type="ECO:0000256" key="2">
    <source>
        <dbReference type="ARBA" id="ARBA00022692"/>
    </source>
</evidence>
<keyword evidence="3 7" id="KW-1133">Transmembrane helix</keyword>
<organism evidence="9 10">
    <name type="scientific">Penicillium frequentans</name>
    <dbReference type="NCBI Taxonomy" id="3151616"/>
    <lineage>
        <taxon>Eukaryota</taxon>
        <taxon>Fungi</taxon>
        <taxon>Dikarya</taxon>
        <taxon>Ascomycota</taxon>
        <taxon>Pezizomycotina</taxon>
        <taxon>Eurotiomycetes</taxon>
        <taxon>Eurotiomycetidae</taxon>
        <taxon>Eurotiales</taxon>
        <taxon>Aspergillaceae</taxon>
        <taxon>Penicillium</taxon>
    </lineage>
</organism>
<comment type="subcellular location">
    <subcellularLocation>
        <location evidence="1">Membrane</location>
        <topology evidence="1">Multi-pass membrane protein</topology>
    </subcellularLocation>
</comment>
<feature type="transmembrane region" description="Helical" evidence="7">
    <location>
        <begin position="175"/>
        <end position="195"/>
    </location>
</feature>
<feature type="transmembrane region" description="Helical" evidence="7">
    <location>
        <begin position="95"/>
        <end position="115"/>
    </location>
</feature>
<dbReference type="EMBL" id="JAQIZZ010000008">
    <property type="protein sequence ID" value="KAJ5524632.1"/>
    <property type="molecule type" value="Genomic_DNA"/>
</dbReference>
<dbReference type="GO" id="GO:0016020">
    <property type="term" value="C:membrane"/>
    <property type="evidence" value="ECO:0007669"/>
    <property type="project" value="UniProtKB-SubCell"/>
</dbReference>
<name>A0AAD6GA08_9EURO</name>
<reference evidence="9 10" key="1">
    <citation type="journal article" date="2023" name="IMA Fungus">
        <title>Comparative genomic study of the Penicillium genus elucidates a diverse pangenome and 15 lateral gene transfer events.</title>
        <authorList>
            <person name="Petersen C."/>
            <person name="Sorensen T."/>
            <person name="Nielsen M.R."/>
            <person name="Sondergaard T.E."/>
            <person name="Sorensen J.L."/>
            <person name="Fitzpatrick D.A."/>
            <person name="Frisvad J.C."/>
            <person name="Nielsen K.L."/>
        </authorList>
    </citation>
    <scope>NUCLEOTIDE SEQUENCE [LARGE SCALE GENOMIC DNA]</scope>
    <source>
        <strain evidence="9 10">IBT 35679</strain>
    </source>
</reference>
<proteinExistence type="inferred from homology"/>
<dbReference type="Pfam" id="PF20684">
    <property type="entry name" value="Fung_rhodopsin"/>
    <property type="match status" value="1"/>
</dbReference>
<evidence type="ECO:0000256" key="7">
    <source>
        <dbReference type="SAM" id="Phobius"/>
    </source>
</evidence>
<keyword evidence="10" id="KW-1185">Reference proteome</keyword>
<dbReference type="PANTHER" id="PTHR33048">
    <property type="entry name" value="PTH11-LIKE INTEGRAL MEMBRANE PROTEIN (AFU_ORTHOLOGUE AFUA_5G11245)"/>
    <property type="match status" value="1"/>
</dbReference>
<feature type="transmembrane region" description="Helical" evidence="7">
    <location>
        <begin position="245"/>
        <end position="265"/>
    </location>
</feature>
<evidence type="ECO:0000256" key="4">
    <source>
        <dbReference type="ARBA" id="ARBA00023136"/>
    </source>
</evidence>
<evidence type="ECO:0000256" key="6">
    <source>
        <dbReference type="SAM" id="MobiDB-lite"/>
    </source>
</evidence>
<feature type="transmembrane region" description="Helical" evidence="7">
    <location>
        <begin position="122"/>
        <end position="144"/>
    </location>
</feature>
<evidence type="ECO:0000256" key="3">
    <source>
        <dbReference type="ARBA" id="ARBA00022989"/>
    </source>
</evidence>
<feature type="region of interest" description="Disordered" evidence="6">
    <location>
        <begin position="324"/>
        <end position="350"/>
    </location>
</feature>
<evidence type="ECO:0000313" key="9">
    <source>
        <dbReference type="EMBL" id="KAJ5524632.1"/>
    </source>
</evidence>
<comment type="similarity">
    <text evidence="5">Belongs to the SAT4 family.</text>
</comment>
<evidence type="ECO:0000259" key="8">
    <source>
        <dbReference type="Pfam" id="PF20684"/>
    </source>
</evidence>
<feature type="transmembrane region" description="Helical" evidence="7">
    <location>
        <begin position="47"/>
        <end position="65"/>
    </location>
</feature>
<dbReference type="Proteomes" id="UP001220324">
    <property type="component" value="Unassembled WGS sequence"/>
</dbReference>
<dbReference type="AlphaFoldDB" id="A0AAD6GA08"/>
<dbReference type="InterPro" id="IPR049326">
    <property type="entry name" value="Rhodopsin_dom_fungi"/>
</dbReference>
<feature type="transmembrane region" description="Helical" evidence="7">
    <location>
        <begin position="12"/>
        <end position="35"/>
    </location>
</feature>
<evidence type="ECO:0000256" key="5">
    <source>
        <dbReference type="ARBA" id="ARBA00038359"/>
    </source>
</evidence>
<feature type="transmembrane region" description="Helical" evidence="7">
    <location>
        <begin position="207"/>
        <end position="225"/>
    </location>
</feature>
<evidence type="ECO:0000256" key="1">
    <source>
        <dbReference type="ARBA" id="ARBA00004141"/>
    </source>
</evidence>